<comment type="caution">
    <text evidence="8">The sequence shown here is derived from an EMBL/GenBank/DDBJ whole genome shotgun (WGS) entry which is preliminary data.</text>
</comment>
<keyword evidence="3" id="KW-0288">FMN</keyword>
<evidence type="ECO:0000256" key="1">
    <source>
        <dbReference type="ARBA" id="ARBA00001917"/>
    </source>
</evidence>
<dbReference type="SUPFAM" id="SSF50475">
    <property type="entry name" value="FMN-binding split barrel"/>
    <property type="match status" value="1"/>
</dbReference>
<dbReference type="InterPro" id="IPR012349">
    <property type="entry name" value="Split_barrel_FMN-bd"/>
</dbReference>
<evidence type="ECO:0000313" key="8">
    <source>
        <dbReference type="EMBL" id="OAQ80571.1"/>
    </source>
</evidence>
<evidence type="ECO:0000313" key="7">
    <source>
        <dbReference type="EMBL" id="KAK4090405.1"/>
    </source>
</evidence>
<reference evidence="8 9" key="1">
    <citation type="submission" date="2016-01" db="EMBL/GenBank/DDBJ databases">
        <title>Biosynthesis of antibiotic leucinostatins and their inhibition on Phytophthora in bio-control Purpureocillium lilacinum.</title>
        <authorList>
            <person name="Wang G."/>
            <person name="Liu Z."/>
            <person name="Lin R."/>
            <person name="Li E."/>
            <person name="Mao Z."/>
            <person name="Ling J."/>
            <person name="Yin W."/>
            <person name="Xie B."/>
        </authorList>
    </citation>
    <scope>NUCLEOTIDE SEQUENCE [LARGE SCALE GENOMIC DNA]</scope>
    <source>
        <strain evidence="8">PLBJ-1</strain>
    </source>
</reference>
<keyword evidence="2" id="KW-0285">Flavoprotein</keyword>
<reference evidence="7" key="2">
    <citation type="submission" date="2023-11" db="EMBL/GenBank/DDBJ databases">
        <authorList>
            <person name="Beijen E."/>
            <person name="Ohm R.A."/>
        </authorList>
    </citation>
    <scope>NUCLEOTIDE SEQUENCE</scope>
    <source>
        <strain evidence="7">CBS 150709</strain>
    </source>
</reference>
<evidence type="ECO:0000256" key="5">
    <source>
        <dbReference type="SAM" id="MobiDB-lite"/>
    </source>
</evidence>
<dbReference type="Gene3D" id="2.30.110.10">
    <property type="entry name" value="Electron Transport, Fmn-binding Protein, Chain A"/>
    <property type="match status" value="1"/>
</dbReference>
<dbReference type="PANTHER" id="PTHR33798">
    <property type="entry name" value="FLAVOPROTEIN OXYGENASE"/>
    <property type="match status" value="1"/>
</dbReference>
<dbReference type="Proteomes" id="UP001287286">
    <property type="component" value="Unassembled WGS sequence"/>
</dbReference>
<dbReference type="PANTHER" id="PTHR33798:SF5">
    <property type="entry name" value="FLAVIN REDUCTASE LIKE DOMAIN-CONTAINING PROTEIN"/>
    <property type="match status" value="1"/>
</dbReference>
<keyword evidence="10" id="KW-1185">Reference proteome</keyword>
<dbReference type="Proteomes" id="UP000078240">
    <property type="component" value="Unassembled WGS sequence"/>
</dbReference>
<proteinExistence type="inferred from homology"/>
<dbReference type="InterPro" id="IPR002563">
    <property type="entry name" value="Flavin_Rdtase-like_dom"/>
</dbReference>
<dbReference type="Pfam" id="PF01613">
    <property type="entry name" value="Flavin_Reduct"/>
    <property type="match status" value="1"/>
</dbReference>
<evidence type="ECO:0000256" key="4">
    <source>
        <dbReference type="ARBA" id="ARBA00038054"/>
    </source>
</evidence>
<evidence type="ECO:0000256" key="2">
    <source>
        <dbReference type="ARBA" id="ARBA00022630"/>
    </source>
</evidence>
<comment type="similarity">
    <text evidence="4">Belongs to the flavoredoxin family.</text>
</comment>
<sequence length="316" mass="35253">MSWFASTLARRLHQRPLALASQWRKSSSAAAAAAQKAEANYKIVDRAANFREKQAKRPDFEPDRPIEVTKHPNPQWTYGQGVDGHDASTPHIEIDPYAEDRPMVNNYRLLISGIAPRPIGLISTLSGDGKTKNLSPFSYFQVIDHDPPMFIVGFSSRPGREKDTFRNLKETGECVINTVSESMIEAVNASSIDAPYGLSEWQISGLHEAPTSTVKPSRVQESVLSIEGKVIDIKEFGAPSEGMSVAGLALIKATRFWVREDATNQEASHIDLEKLRPVAQLGGMSYGRILSTFELPRKRWHDEYPQNETLTNLQHQ</sequence>
<evidence type="ECO:0000259" key="6">
    <source>
        <dbReference type="Pfam" id="PF01613"/>
    </source>
</evidence>
<organism evidence="8 9">
    <name type="scientific">Purpureocillium lilacinum</name>
    <name type="common">Paecilomyces lilacinus</name>
    <dbReference type="NCBI Taxonomy" id="33203"/>
    <lineage>
        <taxon>Eukaryota</taxon>
        <taxon>Fungi</taxon>
        <taxon>Dikarya</taxon>
        <taxon>Ascomycota</taxon>
        <taxon>Pezizomycotina</taxon>
        <taxon>Sordariomycetes</taxon>
        <taxon>Hypocreomycetidae</taxon>
        <taxon>Hypocreales</taxon>
        <taxon>Ophiocordycipitaceae</taxon>
        <taxon>Purpureocillium</taxon>
    </lineage>
</organism>
<feature type="compositionally biased region" description="Basic and acidic residues" evidence="5">
    <location>
        <begin position="53"/>
        <end position="70"/>
    </location>
</feature>
<protein>
    <submittedName>
        <fullName evidence="8">FMN-binding split barrel</fullName>
    </submittedName>
</protein>
<feature type="region of interest" description="Disordered" evidence="5">
    <location>
        <begin position="53"/>
        <end position="80"/>
    </location>
</feature>
<reference evidence="7 10" key="3">
    <citation type="journal article" date="2024" name="Microbiol. Resour. Announc.">
        <title>Genome annotations for the ascomycete fungi Trichoderma harzianum, Trichoderma aggressivum, and Purpureocillium lilacinum.</title>
        <authorList>
            <person name="Beijen E.P.W."/>
            <person name="Ohm R.A."/>
        </authorList>
    </citation>
    <scope>NUCLEOTIDE SEQUENCE [LARGE SCALE GENOMIC DNA]</scope>
    <source>
        <strain evidence="7 10">CBS 150709</strain>
    </source>
</reference>
<dbReference type="EMBL" id="LSBH01000004">
    <property type="protein sequence ID" value="OAQ80571.1"/>
    <property type="molecule type" value="Genomic_DNA"/>
</dbReference>
<gene>
    <name evidence="7" type="ORF">Purlil1_5077</name>
    <name evidence="8" type="ORF">VFPBJ_06156</name>
</gene>
<feature type="domain" description="Flavin reductase like" evidence="6">
    <location>
        <begin position="116"/>
        <end position="263"/>
    </location>
</feature>
<dbReference type="GO" id="GO:0010181">
    <property type="term" value="F:FMN binding"/>
    <property type="evidence" value="ECO:0007669"/>
    <property type="project" value="InterPro"/>
</dbReference>
<evidence type="ECO:0000256" key="3">
    <source>
        <dbReference type="ARBA" id="ARBA00022643"/>
    </source>
</evidence>
<accession>A0A179GTH6</accession>
<dbReference type="EMBL" id="JAWRVI010000015">
    <property type="protein sequence ID" value="KAK4090405.1"/>
    <property type="molecule type" value="Genomic_DNA"/>
</dbReference>
<comment type="cofactor">
    <cofactor evidence="1">
        <name>FMN</name>
        <dbReference type="ChEBI" id="CHEBI:58210"/>
    </cofactor>
</comment>
<evidence type="ECO:0000313" key="9">
    <source>
        <dbReference type="Proteomes" id="UP000078240"/>
    </source>
</evidence>
<name>A0A179GTH6_PURLI</name>
<evidence type="ECO:0000313" key="10">
    <source>
        <dbReference type="Proteomes" id="UP001287286"/>
    </source>
</evidence>
<dbReference type="AlphaFoldDB" id="A0A179GTH6"/>